<organism evidence="1">
    <name type="scientific">Anopheles darlingi</name>
    <name type="common">Mosquito</name>
    <dbReference type="NCBI Taxonomy" id="43151"/>
    <lineage>
        <taxon>Eukaryota</taxon>
        <taxon>Metazoa</taxon>
        <taxon>Ecdysozoa</taxon>
        <taxon>Arthropoda</taxon>
        <taxon>Hexapoda</taxon>
        <taxon>Insecta</taxon>
        <taxon>Pterygota</taxon>
        <taxon>Neoptera</taxon>
        <taxon>Endopterygota</taxon>
        <taxon>Diptera</taxon>
        <taxon>Nematocera</taxon>
        <taxon>Culicoidea</taxon>
        <taxon>Culicidae</taxon>
        <taxon>Anophelinae</taxon>
        <taxon>Anopheles</taxon>
    </lineage>
</organism>
<dbReference type="AlphaFoldDB" id="A0A2M4DRL1"/>
<reference evidence="1" key="1">
    <citation type="submission" date="2018-01" db="EMBL/GenBank/DDBJ databases">
        <title>An insight into the sialome of Amazonian anophelines.</title>
        <authorList>
            <person name="Ribeiro J.M."/>
            <person name="Scarpassa V."/>
            <person name="Calvo E."/>
        </authorList>
    </citation>
    <scope>NUCLEOTIDE SEQUENCE</scope>
</reference>
<name>A0A2M4DRL1_ANODA</name>
<sequence length="72" mass="7860">MTLCCTAGTATICLCRCTSHTDLDLDLGSLGCLGEIRGSTILFRVLQDCLEDTIFTQIACEELRFGAHQVFD</sequence>
<accession>A0A2M4DRL1</accession>
<dbReference type="EMBL" id="GGFL01015971">
    <property type="protein sequence ID" value="MBW80149.1"/>
    <property type="molecule type" value="Transcribed_RNA"/>
</dbReference>
<proteinExistence type="predicted"/>
<evidence type="ECO:0000313" key="1">
    <source>
        <dbReference type="EMBL" id="MBW80149.1"/>
    </source>
</evidence>
<protein>
    <submittedName>
        <fullName evidence="1">Putative secreted protein</fullName>
    </submittedName>
</protein>